<sequence length="50" mass="5353">MAGNNLKVIKYSGLSSSNVKYPEAKTVIGTIIKGNDPCSESISRKPLNTQ</sequence>
<keyword evidence="2" id="KW-1185">Reference proteome</keyword>
<dbReference type="EMBL" id="JAGYPF010000003">
    <property type="protein sequence ID" value="MBS4214157.1"/>
    <property type="molecule type" value="Genomic_DNA"/>
</dbReference>
<protein>
    <submittedName>
        <fullName evidence="1">Uncharacterized protein</fullName>
    </submittedName>
</protein>
<organism evidence="1 2">
    <name type="scientific">Neobacillus rhizophilus</name>
    <dbReference type="NCBI Taxonomy" id="2833579"/>
    <lineage>
        <taxon>Bacteria</taxon>
        <taxon>Bacillati</taxon>
        <taxon>Bacillota</taxon>
        <taxon>Bacilli</taxon>
        <taxon>Bacillales</taxon>
        <taxon>Bacillaceae</taxon>
        <taxon>Neobacillus</taxon>
    </lineage>
</organism>
<reference evidence="1" key="1">
    <citation type="submission" date="2021-05" db="EMBL/GenBank/DDBJ databases">
        <title>Novel Bacillus species.</title>
        <authorList>
            <person name="Liu G."/>
        </authorList>
    </citation>
    <scope>NUCLEOTIDE SEQUENCE</scope>
    <source>
        <strain evidence="1">FJAT-49825</strain>
    </source>
</reference>
<gene>
    <name evidence="1" type="ORF">KHA99_17030</name>
</gene>
<proteinExistence type="predicted"/>
<comment type="caution">
    <text evidence="1">The sequence shown here is derived from an EMBL/GenBank/DDBJ whole genome shotgun (WGS) entry which is preliminary data.</text>
</comment>
<dbReference type="RefSeq" id="WP_213118648.1">
    <property type="nucleotide sequence ID" value="NZ_JAGYPF010000003.1"/>
</dbReference>
<dbReference type="Proteomes" id="UP000679749">
    <property type="component" value="Unassembled WGS sequence"/>
</dbReference>
<evidence type="ECO:0000313" key="2">
    <source>
        <dbReference type="Proteomes" id="UP000679749"/>
    </source>
</evidence>
<evidence type="ECO:0000313" key="1">
    <source>
        <dbReference type="EMBL" id="MBS4214157.1"/>
    </source>
</evidence>
<dbReference type="AlphaFoldDB" id="A0A942U7V8"/>
<accession>A0A942U7V8</accession>
<name>A0A942U7V8_9BACI</name>